<protein>
    <submittedName>
        <fullName evidence="1">Uncharacterized protein</fullName>
    </submittedName>
</protein>
<proteinExistence type="predicted"/>
<evidence type="ECO:0000313" key="1">
    <source>
        <dbReference type="EMBL" id="CBH74314.1"/>
    </source>
</evidence>
<accession>E6PCX9</accession>
<organism evidence="1">
    <name type="scientific">mine drainage metagenome</name>
    <dbReference type="NCBI Taxonomy" id="410659"/>
    <lineage>
        <taxon>unclassified sequences</taxon>
        <taxon>metagenomes</taxon>
        <taxon>ecological metagenomes</taxon>
    </lineage>
</organism>
<gene>
    <name evidence="1" type="ORF">CARN1_2201</name>
</gene>
<name>E6PCX9_9ZZZZ</name>
<comment type="caution">
    <text evidence="1">The sequence shown here is derived from an EMBL/GenBank/DDBJ whole genome shotgun (WGS) entry which is preliminary data.</text>
</comment>
<dbReference type="EMBL" id="CABL01000001">
    <property type="protein sequence ID" value="CBH74314.1"/>
    <property type="molecule type" value="Genomic_DNA"/>
</dbReference>
<sequence length="14" mass="1644">MGGFYPRGTWPPYD</sequence>
<reference evidence="1" key="1">
    <citation type="submission" date="2009-10" db="EMBL/GenBank/DDBJ databases">
        <title>Diversity of trophic interactions inside an arsenic-rich microbial ecosystem.</title>
        <authorList>
            <person name="Bertin P.N."/>
            <person name="Heinrich-Salmeron A."/>
            <person name="Pelletier E."/>
            <person name="Goulhen-Chollet F."/>
            <person name="Arsene-Ploetze F."/>
            <person name="Gallien S."/>
            <person name="Calteau A."/>
            <person name="Vallenet D."/>
            <person name="Casiot C."/>
            <person name="Chane-Woon-Ming B."/>
            <person name="Giloteaux L."/>
            <person name="Barakat M."/>
            <person name="Bonnefoy V."/>
            <person name="Bruneel O."/>
            <person name="Chandler M."/>
            <person name="Cleiss J."/>
            <person name="Duran R."/>
            <person name="Elbaz-Poulichet F."/>
            <person name="Fonknechten N."/>
            <person name="Lauga B."/>
            <person name="Mornico D."/>
            <person name="Ortet P."/>
            <person name="Schaeffer C."/>
            <person name="Siguier P."/>
            <person name="Alexander Thil Smith A."/>
            <person name="Van Dorsselaer A."/>
            <person name="Weissenbach J."/>
            <person name="Medigue C."/>
            <person name="Le Paslier D."/>
        </authorList>
    </citation>
    <scope>NUCLEOTIDE SEQUENCE</scope>
</reference>